<accession>A0A6L6J4D4</accession>
<sequence>MTRNILIAALSALFLGGAADAQPFRIIVTEAETPLVPNSVLMLAAQEGYFQREGVEVQIVQVKQTPMAIAALQAGDGDMANISLEALLALHREGADDVVAVHSSDKSLPYVIAARKDVTLDDMAGKTFGIGQPGSLDQTLSTAVLAAKGVSIEAQQQVPLGQPAQRGQALMAGRVDATTVSIGSYLSLPEHDDLHLLVDVRDYFAAAPVVSKVDVVKRATLTDRAEDLDRVLAALTLAARDYAAKPDLWIGAMEKARPDVAAQTLQQLAGYYAQNWTVNGGVQKDEMLFAQTWYGRGLEQNSAYLVDPAKWLDLRPMDRVLARIGTDAGGDKVSR</sequence>
<evidence type="ECO:0000256" key="4">
    <source>
        <dbReference type="SAM" id="SignalP"/>
    </source>
</evidence>
<organism evidence="6 7">
    <name type="scientific">Paracoccus shanxieyensis</name>
    <dbReference type="NCBI Taxonomy" id="2675752"/>
    <lineage>
        <taxon>Bacteria</taxon>
        <taxon>Pseudomonadati</taxon>
        <taxon>Pseudomonadota</taxon>
        <taxon>Alphaproteobacteria</taxon>
        <taxon>Rhodobacterales</taxon>
        <taxon>Paracoccaceae</taxon>
        <taxon>Paracoccus</taxon>
    </lineage>
</organism>
<comment type="subcellular location">
    <subcellularLocation>
        <location evidence="1">Periplasm</location>
    </subcellularLocation>
</comment>
<evidence type="ECO:0000259" key="5">
    <source>
        <dbReference type="Pfam" id="PF09084"/>
    </source>
</evidence>
<proteinExistence type="inferred from homology"/>
<reference evidence="6 7" key="1">
    <citation type="submission" date="2019-11" db="EMBL/GenBank/DDBJ databases">
        <authorList>
            <person name="Dong K."/>
        </authorList>
    </citation>
    <scope>NUCLEOTIDE SEQUENCE [LARGE SCALE GENOMIC DNA]</scope>
    <source>
        <strain evidence="6 7">DK608</strain>
    </source>
</reference>
<dbReference type="SUPFAM" id="SSF53850">
    <property type="entry name" value="Periplasmic binding protein-like II"/>
    <property type="match status" value="1"/>
</dbReference>
<evidence type="ECO:0000313" key="6">
    <source>
        <dbReference type="EMBL" id="MTH65607.1"/>
    </source>
</evidence>
<dbReference type="Gene3D" id="3.40.190.10">
    <property type="entry name" value="Periplasmic binding protein-like II"/>
    <property type="match status" value="2"/>
</dbReference>
<gene>
    <name evidence="6" type="ORF">GL284_15140</name>
</gene>
<comment type="similarity">
    <text evidence="2">Belongs to the bacterial solute-binding protein SsuA/TauA family.</text>
</comment>
<dbReference type="PANTHER" id="PTHR30024:SF47">
    <property type="entry name" value="TAURINE-BINDING PERIPLASMIC PROTEIN"/>
    <property type="match status" value="1"/>
</dbReference>
<dbReference type="AlphaFoldDB" id="A0A6L6J4D4"/>
<dbReference type="RefSeq" id="WP_155045488.1">
    <property type="nucleotide sequence ID" value="NZ_WMIH01000015.1"/>
</dbReference>
<keyword evidence="3 4" id="KW-0732">Signal</keyword>
<evidence type="ECO:0000256" key="1">
    <source>
        <dbReference type="ARBA" id="ARBA00004418"/>
    </source>
</evidence>
<feature type="chain" id="PRO_5026692285" evidence="4">
    <location>
        <begin position="22"/>
        <end position="335"/>
    </location>
</feature>
<evidence type="ECO:0000256" key="2">
    <source>
        <dbReference type="ARBA" id="ARBA00010742"/>
    </source>
</evidence>
<dbReference type="Pfam" id="PF09084">
    <property type="entry name" value="NMT1"/>
    <property type="match status" value="1"/>
</dbReference>
<dbReference type="EMBL" id="WMII01000015">
    <property type="protein sequence ID" value="MTH65607.1"/>
    <property type="molecule type" value="Genomic_DNA"/>
</dbReference>
<dbReference type="InterPro" id="IPR015168">
    <property type="entry name" value="SsuA/THI5"/>
</dbReference>
<protein>
    <submittedName>
        <fullName evidence="6">PhnD/SsuA/transferrin family substrate-binding protein</fullName>
    </submittedName>
</protein>
<keyword evidence="7" id="KW-1185">Reference proteome</keyword>
<name>A0A6L6J4D4_9RHOB</name>
<evidence type="ECO:0000313" key="7">
    <source>
        <dbReference type="Proteomes" id="UP000478740"/>
    </source>
</evidence>
<comment type="caution">
    <text evidence="6">The sequence shown here is derived from an EMBL/GenBank/DDBJ whole genome shotgun (WGS) entry which is preliminary data.</text>
</comment>
<feature type="signal peptide" evidence="4">
    <location>
        <begin position="1"/>
        <end position="21"/>
    </location>
</feature>
<dbReference type="PANTHER" id="PTHR30024">
    <property type="entry name" value="ALIPHATIC SULFONATES-BINDING PROTEIN-RELATED"/>
    <property type="match status" value="1"/>
</dbReference>
<dbReference type="GO" id="GO:0042597">
    <property type="term" value="C:periplasmic space"/>
    <property type="evidence" value="ECO:0007669"/>
    <property type="project" value="UniProtKB-SubCell"/>
</dbReference>
<dbReference type="Proteomes" id="UP000478740">
    <property type="component" value="Unassembled WGS sequence"/>
</dbReference>
<evidence type="ECO:0000256" key="3">
    <source>
        <dbReference type="ARBA" id="ARBA00022729"/>
    </source>
</evidence>
<feature type="domain" description="SsuA/THI5-like" evidence="5">
    <location>
        <begin position="41"/>
        <end position="247"/>
    </location>
</feature>